<keyword evidence="2" id="KW-1185">Reference proteome</keyword>
<dbReference type="PROSITE" id="PS50994">
    <property type="entry name" value="INTEGRASE"/>
    <property type="match status" value="1"/>
</dbReference>
<dbReference type="GeneID" id="107828021"/>
<organism evidence="2 3">
    <name type="scientific">Nicotiana tabacum</name>
    <name type="common">Common tobacco</name>
    <dbReference type="NCBI Taxonomy" id="4097"/>
    <lineage>
        <taxon>Eukaryota</taxon>
        <taxon>Viridiplantae</taxon>
        <taxon>Streptophyta</taxon>
        <taxon>Embryophyta</taxon>
        <taxon>Tracheophyta</taxon>
        <taxon>Spermatophyta</taxon>
        <taxon>Magnoliopsida</taxon>
        <taxon>eudicotyledons</taxon>
        <taxon>Gunneridae</taxon>
        <taxon>Pentapetalae</taxon>
        <taxon>asterids</taxon>
        <taxon>lamiids</taxon>
        <taxon>Solanales</taxon>
        <taxon>Solanaceae</taxon>
        <taxon>Nicotianoideae</taxon>
        <taxon>Nicotianeae</taxon>
        <taxon>Nicotiana</taxon>
    </lineage>
</organism>
<protein>
    <submittedName>
        <fullName evidence="3">Uncharacterized protein LOC107828021</fullName>
    </submittedName>
</protein>
<proteinExistence type="predicted"/>
<dbReference type="RefSeq" id="XP_016510758.1">
    <property type="nucleotide sequence ID" value="XM_016655272.1"/>
</dbReference>
<dbReference type="InterPro" id="IPR043502">
    <property type="entry name" value="DNA/RNA_pol_sf"/>
</dbReference>
<evidence type="ECO:0000259" key="1">
    <source>
        <dbReference type="PROSITE" id="PS50994"/>
    </source>
</evidence>
<dbReference type="KEGG" id="nta:107828021"/>
<feature type="domain" description="Integrase catalytic" evidence="1">
    <location>
        <begin position="226"/>
        <end position="301"/>
    </location>
</feature>
<gene>
    <name evidence="3" type="primary">LOC107828021</name>
</gene>
<dbReference type="PANTHER" id="PTHR37984:SF5">
    <property type="entry name" value="PROTEIN NYNRIN-LIKE"/>
    <property type="match status" value="1"/>
</dbReference>
<reference evidence="3" key="2">
    <citation type="submission" date="2025-08" db="UniProtKB">
        <authorList>
            <consortium name="RefSeq"/>
        </authorList>
    </citation>
    <scope>IDENTIFICATION</scope>
    <source>
        <tissue evidence="3">Leaf</tissue>
    </source>
</reference>
<dbReference type="SUPFAM" id="SSF56672">
    <property type="entry name" value="DNA/RNA polymerases"/>
    <property type="match status" value="1"/>
</dbReference>
<dbReference type="Gene3D" id="1.10.340.70">
    <property type="match status" value="1"/>
</dbReference>
<dbReference type="InterPro" id="IPR041588">
    <property type="entry name" value="Integrase_H2C2"/>
</dbReference>
<dbReference type="Pfam" id="PF17921">
    <property type="entry name" value="Integrase_H2C2"/>
    <property type="match status" value="1"/>
</dbReference>
<dbReference type="Gene3D" id="3.30.70.270">
    <property type="match status" value="1"/>
</dbReference>
<dbReference type="InterPro" id="IPR001584">
    <property type="entry name" value="Integrase_cat-core"/>
</dbReference>
<name>A0A1S4DBN1_TOBAC</name>
<dbReference type="PaxDb" id="4097-A0A1S4DBN1"/>
<dbReference type="PANTHER" id="PTHR37984">
    <property type="entry name" value="PROTEIN CBG26694"/>
    <property type="match status" value="1"/>
</dbReference>
<accession>A0A1S4DBN1</accession>
<evidence type="ECO:0000313" key="3">
    <source>
        <dbReference type="RefSeq" id="XP_016510758.1"/>
    </source>
</evidence>
<dbReference type="InterPro" id="IPR012337">
    <property type="entry name" value="RNaseH-like_sf"/>
</dbReference>
<dbReference type="Gene3D" id="3.30.420.10">
    <property type="entry name" value="Ribonuclease H-like superfamily/Ribonuclease H"/>
    <property type="match status" value="1"/>
</dbReference>
<dbReference type="STRING" id="4097.A0A1S4DBN1"/>
<sequence length="301" mass="34095">MCGDKFGAELGKVSFYGTRRHNVGHRVSKKGIEVDHAKVDVIEKLPAPTSVKALRSFLGHVGFYKRFIKDFSKIANPLCKLLEKDQDFLFSDDCSKEGVKASLDSRGSVATRILLEIRYRKGIDNQVANHLSRLEGAKKRIEVEDILETFPDEQLLAVTMEEAPWYANIANYLACHALPYDGHFGGLQTVAKVLKSGLYWPTLFKDVHAWVKSCDESQRTNNISRRHEMPITTIQEVEVFDMWEIDFMGPFVSLYGKKYILVAVDYVSKWVEAVALPTNDAKGVSNFLKKNIFTRFGTPKP</sequence>
<dbReference type="InterPro" id="IPR050951">
    <property type="entry name" value="Retrovirus_Pol_polyprotein"/>
</dbReference>
<dbReference type="SUPFAM" id="SSF53098">
    <property type="entry name" value="Ribonuclease H-like"/>
    <property type="match status" value="1"/>
</dbReference>
<dbReference type="Proteomes" id="UP000790787">
    <property type="component" value="Chromosome 9"/>
</dbReference>
<reference evidence="2" key="1">
    <citation type="journal article" date="2014" name="Nat. Commun.">
        <title>The tobacco genome sequence and its comparison with those of tomato and potato.</title>
        <authorList>
            <person name="Sierro N."/>
            <person name="Battey J.N."/>
            <person name="Ouadi S."/>
            <person name="Bakaher N."/>
            <person name="Bovet L."/>
            <person name="Willig A."/>
            <person name="Goepfert S."/>
            <person name="Peitsch M.C."/>
            <person name="Ivanov N.V."/>
        </authorList>
    </citation>
    <scope>NUCLEOTIDE SEQUENCE [LARGE SCALE GENOMIC DNA]</scope>
</reference>
<dbReference type="GO" id="GO:0015074">
    <property type="term" value="P:DNA integration"/>
    <property type="evidence" value="ECO:0007669"/>
    <property type="project" value="InterPro"/>
</dbReference>
<dbReference type="InterPro" id="IPR036397">
    <property type="entry name" value="RNaseH_sf"/>
</dbReference>
<dbReference type="AlphaFoldDB" id="A0A1S4DBN1"/>
<evidence type="ECO:0000313" key="2">
    <source>
        <dbReference type="Proteomes" id="UP000790787"/>
    </source>
</evidence>
<dbReference type="InterPro" id="IPR043128">
    <property type="entry name" value="Rev_trsase/Diguanyl_cyclase"/>
</dbReference>
<dbReference type="OrthoDB" id="1302931at2759"/>
<dbReference type="GO" id="GO:0003676">
    <property type="term" value="F:nucleic acid binding"/>
    <property type="evidence" value="ECO:0007669"/>
    <property type="project" value="InterPro"/>
</dbReference>